<dbReference type="Pfam" id="PF00356">
    <property type="entry name" value="LacI"/>
    <property type="match status" value="1"/>
</dbReference>
<dbReference type="PANTHER" id="PTHR30146:SF153">
    <property type="entry name" value="LACTOSE OPERON REPRESSOR"/>
    <property type="match status" value="1"/>
</dbReference>
<keyword evidence="3" id="KW-0804">Transcription</keyword>
<evidence type="ECO:0000256" key="2">
    <source>
        <dbReference type="ARBA" id="ARBA00023125"/>
    </source>
</evidence>
<dbReference type="CDD" id="cd06285">
    <property type="entry name" value="PBP1_LacI-like"/>
    <property type="match status" value="1"/>
</dbReference>
<keyword evidence="1" id="KW-0805">Transcription regulation</keyword>
<evidence type="ECO:0000313" key="6">
    <source>
        <dbReference type="EMBL" id="SHJ10943.1"/>
    </source>
</evidence>
<feature type="region of interest" description="Disordered" evidence="4">
    <location>
        <begin position="327"/>
        <end position="360"/>
    </location>
</feature>
<dbReference type="PROSITE" id="PS00356">
    <property type="entry name" value="HTH_LACI_1"/>
    <property type="match status" value="1"/>
</dbReference>
<dbReference type="Gene3D" id="1.10.260.40">
    <property type="entry name" value="lambda repressor-like DNA-binding domains"/>
    <property type="match status" value="1"/>
</dbReference>
<dbReference type="SUPFAM" id="SSF53822">
    <property type="entry name" value="Periplasmic binding protein-like I"/>
    <property type="match status" value="1"/>
</dbReference>
<dbReference type="Pfam" id="PF13377">
    <property type="entry name" value="Peripla_BP_3"/>
    <property type="match status" value="1"/>
</dbReference>
<dbReference type="Proteomes" id="UP000184390">
    <property type="component" value="Unassembled WGS sequence"/>
</dbReference>
<evidence type="ECO:0000313" key="7">
    <source>
        <dbReference type="Proteomes" id="UP000184390"/>
    </source>
</evidence>
<name>A0ABY1IFS2_9ACTO</name>
<gene>
    <name evidence="6" type="ORF">SAMN05216246_11146</name>
</gene>
<keyword evidence="2" id="KW-0238">DNA-binding</keyword>
<comment type="caution">
    <text evidence="6">The sequence shown here is derived from an EMBL/GenBank/DDBJ whole genome shotgun (WGS) entry which is preliminary data.</text>
</comment>
<dbReference type="CDD" id="cd01392">
    <property type="entry name" value="HTH_LacI"/>
    <property type="match status" value="1"/>
</dbReference>
<proteinExistence type="predicted"/>
<dbReference type="InterPro" id="IPR046335">
    <property type="entry name" value="LacI/GalR-like_sensor"/>
</dbReference>
<evidence type="ECO:0000256" key="4">
    <source>
        <dbReference type="SAM" id="MobiDB-lite"/>
    </source>
</evidence>
<dbReference type="InterPro" id="IPR028082">
    <property type="entry name" value="Peripla_BP_I"/>
</dbReference>
<reference evidence="6 7" key="1">
    <citation type="submission" date="2016-11" db="EMBL/GenBank/DDBJ databases">
        <authorList>
            <person name="Varghese N."/>
            <person name="Submissions S."/>
        </authorList>
    </citation>
    <scope>NUCLEOTIDE SEQUENCE [LARGE SCALE GENOMIC DNA]</scope>
    <source>
        <strain evidence="6 7">PA</strain>
    </source>
</reference>
<organism evidence="6 7">
    <name type="scientific">Actinomyces denticolens</name>
    <dbReference type="NCBI Taxonomy" id="52767"/>
    <lineage>
        <taxon>Bacteria</taxon>
        <taxon>Bacillati</taxon>
        <taxon>Actinomycetota</taxon>
        <taxon>Actinomycetes</taxon>
        <taxon>Actinomycetales</taxon>
        <taxon>Actinomycetaceae</taxon>
        <taxon>Actinomyces</taxon>
    </lineage>
</organism>
<evidence type="ECO:0000259" key="5">
    <source>
        <dbReference type="PROSITE" id="PS50932"/>
    </source>
</evidence>
<evidence type="ECO:0000256" key="3">
    <source>
        <dbReference type="ARBA" id="ARBA00023163"/>
    </source>
</evidence>
<dbReference type="PANTHER" id="PTHR30146">
    <property type="entry name" value="LACI-RELATED TRANSCRIPTIONAL REPRESSOR"/>
    <property type="match status" value="1"/>
</dbReference>
<dbReference type="SUPFAM" id="SSF47413">
    <property type="entry name" value="lambda repressor-like DNA-binding domains"/>
    <property type="match status" value="1"/>
</dbReference>
<evidence type="ECO:0000256" key="1">
    <source>
        <dbReference type="ARBA" id="ARBA00023015"/>
    </source>
</evidence>
<feature type="domain" description="HTH lacI-type" evidence="5">
    <location>
        <begin position="4"/>
        <end position="59"/>
    </location>
</feature>
<dbReference type="RefSeq" id="WP_073453742.1">
    <property type="nucleotide sequence ID" value="NZ_FQYL01000011.1"/>
</dbReference>
<sequence length="360" mass="37142">MKSVTLRDVAAAAGVSVSTASRVLDDRLPVSRTATAGRVREAAERLGYRKDAAASALRRGDTGTVGVLVPRLSDTVMALLFEALSRQAADRGLFALVSVCGDEAADERRAIDALLARRVDGLVLAAARLGGEVPVGLRASGVPHVLAVRTDGLSPSAVCDDELGGYLATRHLLDLGHRRIAILPGPDFTSTAMQRLAGYRRALAEAGVATGGEEASGLVRHSLFSTHAGREAAAALLADRPGITAVFAANDQLALGTLAAAQDAGRRVPEDLSVVGYNDTPLAAELRTPLTSVRVPFERIASDALDLLTAQIQGRAAVVPSEAAGAAGQAGTTGALTPVPPVTRVSEPTLIPRRSTAPLR</sequence>
<keyword evidence="7" id="KW-1185">Reference proteome</keyword>
<dbReference type="InterPro" id="IPR010982">
    <property type="entry name" value="Lambda_DNA-bd_dom_sf"/>
</dbReference>
<dbReference type="SMART" id="SM00354">
    <property type="entry name" value="HTH_LACI"/>
    <property type="match status" value="1"/>
</dbReference>
<dbReference type="InterPro" id="IPR000843">
    <property type="entry name" value="HTH_LacI"/>
</dbReference>
<dbReference type="PROSITE" id="PS50932">
    <property type="entry name" value="HTH_LACI_2"/>
    <property type="match status" value="1"/>
</dbReference>
<dbReference type="EMBL" id="FQYL01000011">
    <property type="protein sequence ID" value="SHJ10943.1"/>
    <property type="molecule type" value="Genomic_DNA"/>
</dbReference>
<protein>
    <submittedName>
        <fullName evidence="6">Transcriptional regulator, LacI family</fullName>
    </submittedName>
</protein>
<accession>A0ABY1IFS2</accession>
<dbReference type="Gene3D" id="3.40.50.2300">
    <property type="match status" value="2"/>
</dbReference>